<evidence type="ECO:0000313" key="11">
    <source>
        <dbReference type="Proteomes" id="UP000244811"/>
    </source>
</evidence>
<evidence type="ECO:0000256" key="9">
    <source>
        <dbReference type="SAM" id="Phobius"/>
    </source>
</evidence>
<feature type="compositionally biased region" description="Basic and acidic residues" evidence="8">
    <location>
        <begin position="1"/>
        <end position="20"/>
    </location>
</feature>
<dbReference type="EMBL" id="CP056069">
    <property type="protein sequence ID" value="UKK00479.1"/>
    <property type="molecule type" value="Genomic_DNA"/>
</dbReference>
<sequence>MGEYKNKTWYSKEDNNHTSDHSGVQSDKSFIYQRNENIKSVLTPTMITTTNSNNRYFNHYYNHIGDAVEGEDASSTTNYGTLDVDSENFSGYNQKCVGPEDTGKLKEGRNCASKCTLPRIAKSLSLLFFISSLNLGCLALDSLESTTRSVPPAISLLQGESGSLLSSSIRMSPVNSVSMHNSNDNTAAMLESTETEGMEVSDHKSGADEHWKSGGTNLIEMNKKLSFNPFNKLSSFIQLALSSGSTLGSRATSRGGLTSSKDKKKRTGGNRRLSKKKSREEGEEKRTMWTEYMAKFDIAKVHGSGVYVDLGGYATVGSYDYRMPTGKCPVVGKAIVLENGADFLKSITHHDVKERGLAFPATKVSTNSSKADMENQLLSPISAQVLRSWNYKHESDLSNCAEYSKNIVPGSNRGSKYRYPFVYDQADKLCYILYSPMQYNQGVKYCDTDSADEGTSSLACMYPDKDKEDSHLFYGTSSLHMDWNVVCPVYPIRDAIFGMYDQETDECVAIEPIYVEEADDYAECSKILFEYSPSDVDVSSNNQTLSDVDRYKDAMETGKLSTALSIMFSPRYSEDRPIYTKGVGINWATYNVEEKKCNILDEIPTCLIIKNGNYALTSLSSPNEEDAVPYPCNIKHGKGYIRNKKKKKETTESANEGKEEKKKEKEEKEGKKEKEMPAASNGENEFIPYTSLKTDGFSCDKFVHTVSNGSCGSYLECNTTPPQLTGRGKKILMWVLIGLSIVIALAVGGFLFYKYFWTKRFKKYHSETYDDDLYYDSEHEYNNPYNLEGQRANHHEYNVNNDEGIWSRNEPNNSDVTPVRISRLEGHN</sequence>
<keyword evidence="6 9" id="KW-0472">Membrane</keyword>
<accession>A0A976MA53</accession>
<dbReference type="GO" id="GO:0016020">
    <property type="term" value="C:membrane"/>
    <property type="evidence" value="ECO:0007669"/>
    <property type="project" value="UniProtKB-SubCell"/>
</dbReference>
<feature type="region of interest" description="Disordered" evidence="8">
    <location>
        <begin position="643"/>
        <end position="680"/>
    </location>
</feature>
<dbReference type="InterPro" id="IPR003298">
    <property type="entry name" value="Apmem_Ag1"/>
</dbReference>
<keyword evidence="7" id="KW-0325">Glycoprotein</keyword>
<evidence type="ECO:0000256" key="3">
    <source>
        <dbReference type="ARBA" id="ARBA00022692"/>
    </source>
</evidence>
<feature type="compositionally biased region" description="Basic residues" evidence="8">
    <location>
        <begin position="262"/>
        <end position="277"/>
    </location>
</feature>
<evidence type="ECO:0000256" key="1">
    <source>
        <dbReference type="ARBA" id="ARBA00004479"/>
    </source>
</evidence>
<feature type="region of interest" description="Disordered" evidence="8">
    <location>
        <begin position="1"/>
        <end position="25"/>
    </location>
</feature>
<evidence type="ECO:0000256" key="7">
    <source>
        <dbReference type="ARBA" id="ARBA00023180"/>
    </source>
</evidence>
<evidence type="ECO:0000256" key="6">
    <source>
        <dbReference type="ARBA" id="ARBA00023136"/>
    </source>
</evidence>
<dbReference type="AlphaFoldDB" id="A0A976MA53"/>
<evidence type="ECO:0000256" key="2">
    <source>
        <dbReference type="ARBA" id="ARBA00007098"/>
    </source>
</evidence>
<feature type="region of interest" description="Disordered" evidence="8">
    <location>
        <begin position="246"/>
        <end position="285"/>
    </location>
</feature>
<gene>
    <name evidence="10" type="primary">AMA-1_1</name>
    <name evidence="10" type="ORF">MACK_000552</name>
</gene>
<keyword evidence="5 9" id="KW-1133">Transmembrane helix</keyword>
<evidence type="ECO:0000256" key="8">
    <source>
        <dbReference type="SAM" id="MobiDB-lite"/>
    </source>
</evidence>
<proteinExistence type="inferred from homology"/>
<protein>
    <submittedName>
        <fullName evidence="10">Apical membrane antigen 1</fullName>
    </submittedName>
</protein>
<dbReference type="PRINTS" id="PR01361">
    <property type="entry name" value="MEROZOITESA"/>
</dbReference>
<comment type="subcellular location">
    <subcellularLocation>
        <location evidence="1">Membrane</location>
        <topology evidence="1">Single-pass type I membrane protein</topology>
    </subcellularLocation>
</comment>
<evidence type="ECO:0000256" key="4">
    <source>
        <dbReference type="ARBA" id="ARBA00022729"/>
    </source>
</evidence>
<dbReference type="Pfam" id="PF02430">
    <property type="entry name" value="AMA-1"/>
    <property type="match status" value="1"/>
</dbReference>
<name>A0A976MA53_THEOR</name>
<keyword evidence="4" id="KW-0732">Signal</keyword>
<dbReference type="Proteomes" id="UP000244811">
    <property type="component" value="Chromosome 1"/>
</dbReference>
<evidence type="ECO:0000256" key="5">
    <source>
        <dbReference type="ARBA" id="ARBA00022989"/>
    </source>
</evidence>
<dbReference type="Gene3D" id="2.60.40.4360">
    <property type="match status" value="1"/>
</dbReference>
<reference evidence="10" key="1">
    <citation type="submission" date="2022-07" db="EMBL/GenBank/DDBJ databases">
        <title>Evaluation of T. orientalis genome assembly methods using nanopore sequencing and analysis of variation between genomes.</title>
        <authorList>
            <person name="Yam J."/>
            <person name="Micallef M.L."/>
            <person name="Liu M."/>
            <person name="Djordjevic S.P."/>
            <person name="Bogema D.R."/>
            <person name="Jenkins C."/>
        </authorList>
    </citation>
    <scope>NUCLEOTIDE SEQUENCE</scope>
    <source>
        <strain evidence="10">Goon Nure</strain>
    </source>
</reference>
<organism evidence="10 11">
    <name type="scientific">Theileria orientalis</name>
    <dbReference type="NCBI Taxonomy" id="68886"/>
    <lineage>
        <taxon>Eukaryota</taxon>
        <taxon>Sar</taxon>
        <taxon>Alveolata</taxon>
        <taxon>Apicomplexa</taxon>
        <taxon>Aconoidasida</taxon>
        <taxon>Piroplasmida</taxon>
        <taxon>Theileriidae</taxon>
        <taxon>Theileria</taxon>
    </lineage>
</organism>
<evidence type="ECO:0000313" key="10">
    <source>
        <dbReference type="EMBL" id="UKK00479.1"/>
    </source>
</evidence>
<comment type="similarity">
    <text evidence="2">Belongs to the apicomplexan parasites AMA1 family.</text>
</comment>
<keyword evidence="3 9" id="KW-0812">Transmembrane</keyword>
<feature type="transmembrane region" description="Helical" evidence="9">
    <location>
        <begin position="731"/>
        <end position="753"/>
    </location>
</feature>
<feature type="compositionally biased region" description="Polar residues" evidence="8">
    <location>
        <begin position="246"/>
        <end position="259"/>
    </location>
</feature>
<dbReference type="Gene3D" id="3.50.4.10">
    <property type="entry name" value="Hepatocyte Growth Factor"/>
    <property type="match status" value="2"/>
</dbReference>
<feature type="compositionally biased region" description="Basic and acidic residues" evidence="8">
    <location>
        <begin position="649"/>
        <end position="676"/>
    </location>
</feature>
<dbReference type="SMART" id="SM00815">
    <property type="entry name" value="AMA-1"/>
    <property type="match status" value="1"/>
</dbReference>